<comment type="similarity">
    <text evidence="3">Belongs to the peroxidase family. Ascorbate peroxidase subfamily.</text>
</comment>
<dbReference type="PROSITE" id="PS00435">
    <property type="entry name" value="PEROXIDASE_1"/>
    <property type="match status" value="1"/>
</dbReference>
<dbReference type="InterPro" id="IPR033905">
    <property type="entry name" value="Secretory_peroxidase"/>
</dbReference>
<evidence type="ECO:0000259" key="16">
    <source>
        <dbReference type="PROSITE" id="PS50873"/>
    </source>
</evidence>
<keyword evidence="18" id="KW-1185">Reference proteome</keyword>
<feature type="binding site" evidence="12">
    <location>
        <position position="226"/>
    </location>
    <ligand>
        <name>Ca(2+)</name>
        <dbReference type="ChEBI" id="CHEBI:29108"/>
        <label>2</label>
    </ligand>
</feature>
<dbReference type="PRINTS" id="PR00461">
    <property type="entry name" value="PLPEROXIDASE"/>
</dbReference>
<feature type="binding site" evidence="12">
    <location>
        <position position="95"/>
    </location>
    <ligand>
        <name>Ca(2+)</name>
        <dbReference type="ChEBI" id="CHEBI:29108"/>
        <label>1</label>
    </ligand>
</feature>
<dbReference type="GO" id="GO:0020037">
    <property type="term" value="F:heme binding"/>
    <property type="evidence" value="ECO:0007669"/>
    <property type="project" value="UniProtKB-UniRule"/>
</dbReference>
<feature type="disulfide bond" evidence="14">
    <location>
        <begin position="45"/>
        <end position="121"/>
    </location>
</feature>
<evidence type="ECO:0000256" key="1">
    <source>
        <dbReference type="ARBA" id="ARBA00000189"/>
    </source>
</evidence>
<evidence type="ECO:0000256" key="8">
    <source>
        <dbReference type="ARBA" id="ARBA00023002"/>
    </source>
</evidence>
<dbReference type="SUPFAM" id="SSF48113">
    <property type="entry name" value="Heme-dependent peroxidases"/>
    <property type="match status" value="1"/>
</dbReference>
<evidence type="ECO:0000256" key="7">
    <source>
        <dbReference type="ARBA" id="ARBA00022723"/>
    </source>
</evidence>
<feature type="binding site" evidence="12">
    <location>
        <position position="82"/>
    </location>
    <ligand>
        <name>Ca(2+)</name>
        <dbReference type="ChEBI" id="CHEBI:29108"/>
        <label>1</label>
    </ligand>
</feature>
<dbReference type="PANTHER" id="PTHR31517">
    <property type="match status" value="1"/>
</dbReference>
<dbReference type="GO" id="GO:0006979">
    <property type="term" value="P:response to oxidative stress"/>
    <property type="evidence" value="ECO:0007669"/>
    <property type="project" value="UniProtKB-UniRule"/>
</dbReference>
<reference evidence="17" key="1">
    <citation type="journal article" date="2022" name="Plant J.">
        <title>Strategies of tolerance reflected in two North American maple genomes.</title>
        <authorList>
            <person name="McEvoy S.L."/>
            <person name="Sezen U.U."/>
            <person name="Trouern-Trend A."/>
            <person name="McMahon S.M."/>
            <person name="Schaberg P.G."/>
            <person name="Yang J."/>
            <person name="Wegrzyn J.L."/>
            <person name="Swenson N.G."/>
        </authorList>
    </citation>
    <scope>NUCLEOTIDE SEQUENCE</scope>
    <source>
        <strain evidence="17">NS2018</strain>
    </source>
</reference>
<dbReference type="PROSITE" id="PS50873">
    <property type="entry name" value="PEROXIDASE_4"/>
    <property type="match status" value="1"/>
</dbReference>
<dbReference type="EMBL" id="JAUESC010000388">
    <property type="protein sequence ID" value="KAK0572175.1"/>
    <property type="molecule type" value="Genomic_DNA"/>
</dbReference>
<comment type="cofactor">
    <cofactor evidence="12 15">
        <name>Ca(2+)</name>
        <dbReference type="ChEBI" id="CHEBI:29108"/>
    </cofactor>
    <text evidence="12 15">Binds 2 calcium ions per subunit.</text>
</comment>
<keyword evidence="5 15" id="KW-0575">Peroxidase</keyword>
<accession>A0AA39RES4</accession>
<feature type="binding site" evidence="12">
    <location>
        <position position="80"/>
    </location>
    <ligand>
        <name>Ca(2+)</name>
        <dbReference type="ChEBI" id="CHEBI:29108"/>
        <label>1</label>
    </ligand>
</feature>
<keyword evidence="15" id="KW-0732">Signal</keyword>
<comment type="function">
    <text evidence="2">Removal of H(2)O(2), oxidation of toxic reductants, biosynthesis and degradation of lignin, suberization, auxin catabolism, response to environmental stresses such as wounding, pathogen attack and oxidative stress. These functions might be dependent on each isozyme/isoform in each plant tissue.</text>
</comment>
<keyword evidence="10 14" id="KW-1015">Disulfide bond</keyword>
<evidence type="ECO:0000313" key="18">
    <source>
        <dbReference type="Proteomes" id="UP001168877"/>
    </source>
</evidence>
<keyword evidence="7 12" id="KW-0479">Metal-binding</keyword>
<feature type="disulfide bond" evidence="14">
    <location>
        <begin position="78"/>
        <end position="83"/>
    </location>
</feature>
<keyword evidence="12 15" id="KW-0106">Calcium</keyword>
<comment type="similarity">
    <text evidence="15">Belongs to the peroxidase family. Classical plant (class III) peroxidase subfamily.</text>
</comment>
<evidence type="ECO:0000256" key="13">
    <source>
        <dbReference type="PIRSR" id="PIRSR600823-4"/>
    </source>
</evidence>
<feature type="binding site" evidence="12">
    <location>
        <position position="287"/>
    </location>
    <ligand>
        <name>Ca(2+)</name>
        <dbReference type="ChEBI" id="CHEBI:29108"/>
        <label>2</label>
    </ligand>
</feature>
<feature type="active site" description="Proton acceptor" evidence="11">
    <location>
        <position position="76"/>
    </location>
</feature>
<dbReference type="FunFam" id="1.10.420.10:FF:000001">
    <property type="entry name" value="Peroxidase"/>
    <property type="match status" value="1"/>
</dbReference>
<proteinExistence type="inferred from homology"/>
<evidence type="ECO:0000256" key="12">
    <source>
        <dbReference type="PIRSR" id="PIRSR600823-3"/>
    </source>
</evidence>
<keyword evidence="15" id="KW-0964">Secreted</keyword>
<feature type="binding site" description="axial binding residue" evidence="12">
    <location>
        <position position="225"/>
    </location>
    <ligand>
        <name>heme b</name>
        <dbReference type="ChEBI" id="CHEBI:60344"/>
    </ligand>
    <ligandPart>
        <name>Fe</name>
        <dbReference type="ChEBI" id="CHEBI:18248"/>
    </ligandPart>
</feature>
<evidence type="ECO:0000256" key="4">
    <source>
        <dbReference type="ARBA" id="ARBA00012313"/>
    </source>
</evidence>
<dbReference type="EC" id="1.11.1.7" evidence="4 15"/>
<feature type="binding site" evidence="12">
    <location>
        <position position="86"/>
    </location>
    <ligand>
        <name>Ca(2+)</name>
        <dbReference type="ChEBI" id="CHEBI:29108"/>
        <label>1</label>
    </ligand>
</feature>
<dbReference type="Gene3D" id="1.10.520.10">
    <property type="match status" value="1"/>
</dbReference>
<organism evidence="17 18">
    <name type="scientific">Acer saccharum</name>
    <name type="common">Sugar maple</name>
    <dbReference type="NCBI Taxonomy" id="4024"/>
    <lineage>
        <taxon>Eukaryota</taxon>
        <taxon>Viridiplantae</taxon>
        <taxon>Streptophyta</taxon>
        <taxon>Embryophyta</taxon>
        <taxon>Tracheophyta</taxon>
        <taxon>Spermatophyta</taxon>
        <taxon>Magnoliopsida</taxon>
        <taxon>eudicotyledons</taxon>
        <taxon>Gunneridae</taxon>
        <taxon>Pentapetalae</taxon>
        <taxon>rosids</taxon>
        <taxon>malvids</taxon>
        <taxon>Sapindales</taxon>
        <taxon>Sapindaceae</taxon>
        <taxon>Hippocastanoideae</taxon>
        <taxon>Acereae</taxon>
        <taxon>Acer</taxon>
    </lineage>
</organism>
<dbReference type="AlphaFoldDB" id="A0AA39RES4"/>
<comment type="caution">
    <text evidence="17">The sequence shown here is derived from an EMBL/GenBank/DDBJ whole genome shotgun (WGS) entry which is preliminary data.</text>
</comment>
<dbReference type="CDD" id="cd00693">
    <property type="entry name" value="secretory_peroxidase"/>
    <property type="match status" value="1"/>
</dbReference>
<protein>
    <recommendedName>
        <fullName evidence="4 15">Peroxidase</fullName>
        <ecNumber evidence="4 15">1.11.1.7</ecNumber>
    </recommendedName>
</protein>
<feature type="binding site" evidence="12">
    <location>
        <position position="282"/>
    </location>
    <ligand>
        <name>Ca(2+)</name>
        <dbReference type="ChEBI" id="CHEBI:29108"/>
        <label>2</label>
    </ligand>
</feature>
<dbReference type="GO" id="GO:0042744">
    <property type="term" value="P:hydrogen peroxide catabolic process"/>
    <property type="evidence" value="ECO:0007669"/>
    <property type="project" value="UniProtKB-KW"/>
</dbReference>
<keyword evidence="8 15" id="KW-0560">Oxidoreductase</keyword>
<dbReference type="Pfam" id="PF00141">
    <property type="entry name" value="peroxidase"/>
    <property type="match status" value="1"/>
</dbReference>
<feature type="signal peptide" evidence="15">
    <location>
        <begin position="1"/>
        <end position="34"/>
    </location>
</feature>
<evidence type="ECO:0000256" key="11">
    <source>
        <dbReference type="PIRSR" id="PIRSR600823-1"/>
    </source>
</evidence>
<feature type="binding site" evidence="12">
    <location>
        <position position="84"/>
    </location>
    <ligand>
        <name>Ca(2+)</name>
        <dbReference type="ChEBI" id="CHEBI:29108"/>
        <label>1</label>
    </ligand>
</feature>
<evidence type="ECO:0000256" key="6">
    <source>
        <dbReference type="ARBA" id="ARBA00022617"/>
    </source>
</evidence>
<gene>
    <name evidence="17" type="ORF">LWI29_027320</name>
</gene>
<dbReference type="GO" id="GO:0005576">
    <property type="term" value="C:extracellular region"/>
    <property type="evidence" value="ECO:0007669"/>
    <property type="project" value="UniProtKB-SubCell"/>
</dbReference>
<evidence type="ECO:0000256" key="10">
    <source>
        <dbReference type="ARBA" id="ARBA00023157"/>
    </source>
</evidence>
<dbReference type="InterPro" id="IPR002016">
    <property type="entry name" value="Haem_peroxidase"/>
</dbReference>
<evidence type="ECO:0000256" key="9">
    <source>
        <dbReference type="ARBA" id="ARBA00023004"/>
    </source>
</evidence>
<feature type="chain" id="PRO_5041482805" description="Peroxidase" evidence="15">
    <location>
        <begin position="35"/>
        <end position="360"/>
    </location>
</feature>
<comment type="subcellular location">
    <subcellularLocation>
        <location evidence="15">Secreted</location>
    </subcellularLocation>
</comment>
<feature type="binding site" evidence="12">
    <location>
        <position position="279"/>
    </location>
    <ligand>
        <name>Ca(2+)</name>
        <dbReference type="ChEBI" id="CHEBI:29108"/>
        <label>2</label>
    </ligand>
</feature>
<feature type="binding site" evidence="12">
    <location>
        <position position="77"/>
    </location>
    <ligand>
        <name>Ca(2+)</name>
        <dbReference type="ChEBI" id="CHEBI:29108"/>
        <label>1</label>
    </ligand>
</feature>
<evidence type="ECO:0000256" key="3">
    <source>
        <dbReference type="ARBA" id="ARBA00006873"/>
    </source>
</evidence>
<comment type="cofactor">
    <cofactor evidence="12 15">
        <name>heme b</name>
        <dbReference type="ChEBI" id="CHEBI:60344"/>
    </cofactor>
    <text evidence="12 15">Binds 1 heme b (iron(II)-protoporphyrin IX) group per subunit.</text>
</comment>
<dbReference type="InterPro" id="IPR000823">
    <property type="entry name" value="Peroxidase_pln"/>
</dbReference>
<reference evidence="17" key="2">
    <citation type="submission" date="2023-06" db="EMBL/GenBank/DDBJ databases">
        <authorList>
            <person name="Swenson N.G."/>
            <person name="Wegrzyn J.L."/>
            <person name="Mcevoy S.L."/>
        </authorList>
    </citation>
    <scope>NUCLEOTIDE SEQUENCE</scope>
    <source>
        <strain evidence="17">NS2018</strain>
        <tissue evidence="17">Leaf</tissue>
    </source>
</reference>
<evidence type="ECO:0000256" key="5">
    <source>
        <dbReference type="ARBA" id="ARBA00022559"/>
    </source>
</evidence>
<feature type="site" description="Transition state stabilizer" evidence="13">
    <location>
        <position position="72"/>
    </location>
</feature>
<dbReference type="InterPro" id="IPR010255">
    <property type="entry name" value="Haem_peroxidase_sf"/>
</dbReference>
<dbReference type="GO" id="GO:0046872">
    <property type="term" value="F:metal ion binding"/>
    <property type="evidence" value="ECO:0007669"/>
    <property type="project" value="UniProtKB-UniRule"/>
</dbReference>
<dbReference type="GO" id="GO:0140825">
    <property type="term" value="F:lactoperoxidase activity"/>
    <property type="evidence" value="ECO:0007669"/>
    <property type="project" value="UniProtKB-EC"/>
</dbReference>
<comment type="catalytic activity">
    <reaction evidence="1 15">
        <text>2 a phenolic donor + H2O2 = 2 a phenolic radical donor + 2 H2O</text>
        <dbReference type="Rhea" id="RHEA:56136"/>
        <dbReference type="ChEBI" id="CHEBI:15377"/>
        <dbReference type="ChEBI" id="CHEBI:16240"/>
        <dbReference type="ChEBI" id="CHEBI:139520"/>
        <dbReference type="ChEBI" id="CHEBI:139521"/>
        <dbReference type="EC" id="1.11.1.7"/>
    </reaction>
</comment>
<dbReference type="Gene3D" id="1.10.420.10">
    <property type="entry name" value="Peroxidase, domain 2"/>
    <property type="match status" value="1"/>
</dbReference>
<dbReference type="InterPro" id="IPR019793">
    <property type="entry name" value="Peroxidases_heam-ligand_BS"/>
</dbReference>
<keyword evidence="6 15" id="KW-0349">Heme</keyword>
<feature type="disulfide bond" evidence="14">
    <location>
        <begin position="127"/>
        <end position="355"/>
    </location>
</feature>
<dbReference type="PRINTS" id="PR00458">
    <property type="entry name" value="PEROXIDASE"/>
</dbReference>
<sequence>METKPVIVSLSANHFNFLVLVLVLFLFAASPSCADLSFNFYAVSCPAAEFMVKNTVRSASSDDPTIPGKLLRLLFHDCFVEGCDASVMIQGNGTERSDPANASLGGFSVIDSAKRVLEVFCPGTVSCADILALAARDAVETVRFFALKFTVFMFLLHFIPLTKTWKQTGGPALQIPTGRRDGRVSEAANVRPNIVDTSFTMKEMIKIFSSKGLSLEDLVTLSGAHTIGSAHCSAFSDRFQEDSKGKLTLVDTSFNTTYADELMKKCPADASPSITVNNDPQTSFVFDNQYYRNLLAHKGLFQSDSVLLDDNRTRNPVEGFANDQESFFRSWGQSFLKLTSIEVKTGEEGEIRQTCSVTNG</sequence>
<evidence type="ECO:0000313" key="17">
    <source>
        <dbReference type="EMBL" id="KAK0572175.1"/>
    </source>
</evidence>
<evidence type="ECO:0000256" key="14">
    <source>
        <dbReference type="PIRSR" id="PIRSR600823-5"/>
    </source>
</evidence>
<dbReference type="PANTHER" id="PTHR31517:SF17">
    <property type="entry name" value="PEROXIDASE 6"/>
    <property type="match status" value="1"/>
</dbReference>
<feature type="domain" description="Plant heme peroxidase family profile" evidence="16">
    <location>
        <begin position="35"/>
        <end position="359"/>
    </location>
</feature>
<dbReference type="Proteomes" id="UP001168877">
    <property type="component" value="Unassembled WGS sequence"/>
</dbReference>
<evidence type="ECO:0000256" key="15">
    <source>
        <dbReference type="RuleBase" id="RU362060"/>
    </source>
</evidence>
<evidence type="ECO:0000256" key="2">
    <source>
        <dbReference type="ARBA" id="ARBA00002322"/>
    </source>
</evidence>
<keyword evidence="15" id="KW-0376">Hydrogen peroxide</keyword>
<keyword evidence="9 12" id="KW-0408">Iron</keyword>
<feature type="disulfide bond" evidence="14">
    <location>
        <begin position="232"/>
        <end position="266"/>
    </location>
</feature>
<name>A0AA39RES4_ACESA</name>